<gene>
    <name evidence="6" type="ORF">OM076_06085</name>
</gene>
<dbReference type="Gene3D" id="3.40.50.300">
    <property type="entry name" value="P-loop containing nucleotide triphosphate hydrolases"/>
    <property type="match status" value="1"/>
</dbReference>
<evidence type="ECO:0000256" key="3">
    <source>
        <dbReference type="PROSITE-ProRule" id="PRU00221"/>
    </source>
</evidence>
<dbReference type="InterPro" id="IPR015943">
    <property type="entry name" value="WD40/YVTN_repeat-like_dom_sf"/>
</dbReference>
<dbReference type="InterPro" id="IPR049052">
    <property type="entry name" value="nSTAND1"/>
</dbReference>
<dbReference type="PROSITE" id="PS50082">
    <property type="entry name" value="WD_REPEATS_2"/>
    <property type="match status" value="4"/>
</dbReference>
<protein>
    <submittedName>
        <fullName evidence="6">TIR domain-containing protein</fullName>
    </submittedName>
</protein>
<dbReference type="EMBL" id="JAPDOD010000003">
    <property type="protein sequence ID" value="MDA0159823.1"/>
    <property type="molecule type" value="Genomic_DNA"/>
</dbReference>
<feature type="repeat" description="WD" evidence="3">
    <location>
        <begin position="667"/>
        <end position="702"/>
    </location>
</feature>
<evidence type="ECO:0000256" key="4">
    <source>
        <dbReference type="SAM" id="Phobius"/>
    </source>
</evidence>
<evidence type="ECO:0000313" key="7">
    <source>
        <dbReference type="Proteomes" id="UP001149140"/>
    </source>
</evidence>
<dbReference type="SUPFAM" id="SSF69322">
    <property type="entry name" value="Tricorn protease domain 2"/>
    <property type="match status" value="1"/>
</dbReference>
<dbReference type="Gene3D" id="3.40.50.10140">
    <property type="entry name" value="Toll/interleukin-1 receptor homology (TIR) domain"/>
    <property type="match status" value="1"/>
</dbReference>
<dbReference type="SMART" id="SM00320">
    <property type="entry name" value="WD40"/>
    <property type="match status" value="6"/>
</dbReference>
<keyword evidence="4" id="KW-0472">Membrane</keyword>
<keyword evidence="4" id="KW-0812">Transmembrane</keyword>
<feature type="repeat" description="WD" evidence="3">
    <location>
        <begin position="709"/>
        <end position="740"/>
    </location>
</feature>
<dbReference type="PANTHER" id="PTHR19848:SF8">
    <property type="entry name" value="F-BOX AND WD REPEAT DOMAIN CONTAINING 7"/>
    <property type="match status" value="1"/>
</dbReference>
<dbReference type="Pfam" id="PF00400">
    <property type="entry name" value="WD40"/>
    <property type="match status" value="4"/>
</dbReference>
<feature type="transmembrane region" description="Helical" evidence="4">
    <location>
        <begin position="299"/>
        <end position="321"/>
    </location>
</feature>
<dbReference type="SUPFAM" id="SSF52200">
    <property type="entry name" value="Toll/Interleukin receptor TIR domain"/>
    <property type="match status" value="1"/>
</dbReference>
<name>A0A9X3S3R9_9ACTN</name>
<dbReference type="InterPro" id="IPR035897">
    <property type="entry name" value="Toll_tir_struct_dom_sf"/>
</dbReference>
<evidence type="ECO:0000256" key="2">
    <source>
        <dbReference type="ARBA" id="ARBA00022737"/>
    </source>
</evidence>
<keyword evidence="4" id="KW-1133">Transmembrane helix</keyword>
<evidence type="ECO:0000259" key="5">
    <source>
        <dbReference type="PROSITE" id="PS50104"/>
    </source>
</evidence>
<dbReference type="Gene3D" id="2.130.10.10">
    <property type="entry name" value="YVTN repeat-like/Quinoprotein amine dehydrogenase"/>
    <property type="match status" value="4"/>
</dbReference>
<dbReference type="PROSITE" id="PS50294">
    <property type="entry name" value="WD_REPEATS_REGION"/>
    <property type="match status" value="3"/>
</dbReference>
<keyword evidence="7" id="KW-1185">Reference proteome</keyword>
<organism evidence="6 7">
    <name type="scientific">Solirubrobacter ginsenosidimutans</name>
    <dbReference type="NCBI Taxonomy" id="490573"/>
    <lineage>
        <taxon>Bacteria</taxon>
        <taxon>Bacillati</taxon>
        <taxon>Actinomycetota</taxon>
        <taxon>Thermoleophilia</taxon>
        <taxon>Solirubrobacterales</taxon>
        <taxon>Solirubrobacteraceae</taxon>
        <taxon>Solirubrobacter</taxon>
    </lineage>
</organism>
<feature type="repeat" description="WD" evidence="3">
    <location>
        <begin position="966"/>
        <end position="985"/>
    </location>
</feature>
<dbReference type="Proteomes" id="UP001149140">
    <property type="component" value="Unassembled WGS sequence"/>
</dbReference>
<dbReference type="InterPro" id="IPR036322">
    <property type="entry name" value="WD40_repeat_dom_sf"/>
</dbReference>
<feature type="domain" description="TIR" evidence="5">
    <location>
        <begin position="6"/>
        <end position="145"/>
    </location>
</feature>
<feature type="transmembrane region" description="Helical" evidence="4">
    <location>
        <begin position="580"/>
        <end position="602"/>
    </location>
</feature>
<dbReference type="InterPro" id="IPR027417">
    <property type="entry name" value="P-loop_NTPase"/>
</dbReference>
<dbReference type="PROSITE" id="PS00678">
    <property type="entry name" value="WD_REPEATS_1"/>
    <property type="match status" value="1"/>
</dbReference>
<reference evidence="6" key="1">
    <citation type="submission" date="2022-10" db="EMBL/GenBank/DDBJ databases">
        <title>The WGS of Solirubrobacter ginsenosidimutans DSM 21036.</title>
        <authorList>
            <person name="Jiang Z."/>
        </authorList>
    </citation>
    <scope>NUCLEOTIDE SEQUENCE</scope>
    <source>
        <strain evidence="6">DSM 21036</strain>
    </source>
</reference>
<dbReference type="RefSeq" id="WP_270038589.1">
    <property type="nucleotide sequence ID" value="NZ_JAPDOD010000003.1"/>
</dbReference>
<keyword evidence="1 3" id="KW-0853">WD repeat</keyword>
<dbReference type="PANTHER" id="PTHR19848">
    <property type="entry name" value="WD40 REPEAT PROTEIN"/>
    <property type="match status" value="1"/>
</dbReference>
<dbReference type="SUPFAM" id="SSF50978">
    <property type="entry name" value="WD40 repeat-like"/>
    <property type="match status" value="1"/>
</dbReference>
<comment type="caution">
    <text evidence="6">The sequence shown here is derived from an EMBL/GenBank/DDBJ whole genome shotgun (WGS) entry which is preliminary data.</text>
</comment>
<keyword evidence="2" id="KW-0677">Repeat</keyword>
<dbReference type="InterPro" id="IPR019775">
    <property type="entry name" value="WD40_repeat_CS"/>
</dbReference>
<feature type="repeat" description="WD" evidence="3">
    <location>
        <begin position="750"/>
        <end position="791"/>
    </location>
</feature>
<sequence>METTIATFDVFLSHNSRDKDTVERIAERLRSAGVNPWLDRWALVPGGEWQHELGAGLEASEACAVFVGPNDLGDWELQEVALAVDRAATERGFRVFPVLLPGVQEPFEPNRLPHFLRTRTWVDFRRGHEDSRALQDFIHAVRGIPFGPSVVVRSDDICPYRGLQVFDAEHAEFYFGRDAEIQRLLEKLKTDRFLAVLGPSGSGKSSLVRAGLVPALALGGAHHAVVRPGAAPLTALAAAVAGLAPGTAMQATLDALAGDPRTLHLAVVQALGTQARLVLVVDQLEEAFTLCTDDAERRAFFSTLLFAAAAPGGPCVVVLTLRADFYPRCAAYPELSQLVSGQQFLVSPMDRAAVRQAIEEPARRVGLEFEEGLIDTILDDAGSGHGSLPLLEHALLELWERRRGRMLTLEGYRDAGGVEGALAQRADEVFAHLTSAEQELARRALLRLTQPGEGTEDTRRRAPLSELAGNEPAVDELVAARLLTIDNDEVEVSHEALIRAWPRLRGWIDADRANLRVQRRLTDAAREWDRLQRDDSALYRGARLAEAREFRGDLNALEREFVTASAAFAERETRRTRRRVLTVVGTLLAGFLVAAGAAVVALDQKATAQRQRTIAQSRELAASSLLQLPDDPDLGLLLARAAAHTARTAQAEDALRLALQSPIRSTLRGHRGAVNDAVFSPDGKQVASAGSDGTVRLWDARSERPGPVLSGPSTPLSVLAFSPDGKRLAAGADNGDVWVWPVGGGPGRRLRGQIQGVSGVGFNADGSRLVSWSSDHTAILWDTTTGRGIARLGGEPVSAAMTAGGTVSREHDIAAAAFASGGRLVTAGSDGVRVWDARTGRSEGRWTRRMTMQLIAAGDRVVTADDVTVRVFDAATGRQIASHAESGGLLSAGPDGRRILLSGRVWDVDRDRTVTLQGTLGFSGAFDPAGDLLITVESDRAAVRDAATGTQLAALNAGTPPSAGVFSPDGRRVATVYGDGTVRLWTPGVRRLQGGEDLQATVSVSPDGRLAASISSAPRPVVWELASGRLRLGRASGTGRGFEGWASFTGNTTLAYDGNVNTRGRITIVDATTGRSRRPINGVVISADGRRVGDLPPFYAGDDTPGPLRFTDLRSGVTVERTVKPAVLGALSGDGRLAALTTYDGLELWDTRTATRLRRLAADADADATAFSAGTSRLIGKSDSQFLVWDLRTGRATRLAGNADTDDGAGFSADGRFALTWTPDATRVSDPAGGRTLVTLPGSEAAAMVPGDREIVTVGAGPPVVRSCEACAGWDELVRRADARALRPLTAAERQRFGG</sequence>
<dbReference type="Pfam" id="PF13676">
    <property type="entry name" value="TIR_2"/>
    <property type="match status" value="1"/>
</dbReference>
<dbReference type="Pfam" id="PF20703">
    <property type="entry name" value="nSTAND1"/>
    <property type="match status" value="1"/>
</dbReference>
<evidence type="ECO:0000256" key="1">
    <source>
        <dbReference type="ARBA" id="ARBA00022574"/>
    </source>
</evidence>
<dbReference type="GO" id="GO:0007165">
    <property type="term" value="P:signal transduction"/>
    <property type="evidence" value="ECO:0007669"/>
    <property type="project" value="InterPro"/>
</dbReference>
<dbReference type="SUPFAM" id="SSF52540">
    <property type="entry name" value="P-loop containing nucleoside triphosphate hydrolases"/>
    <property type="match status" value="1"/>
</dbReference>
<accession>A0A9X3S3R9</accession>
<dbReference type="InterPro" id="IPR000157">
    <property type="entry name" value="TIR_dom"/>
</dbReference>
<dbReference type="CDD" id="cd00200">
    <property type="entry name" value="WD40"/>
    <property type="match status" value="1"/>
</dbReference>
<dbReference type="InterPro" id="IPR001680">
    <property type="entry name" value="WD40_rpt"/>
</dbReference>
<evidence type="ECO:0000313" key="6">
    <source>
        <dbReference type="EMBL" id="MDA0159823.1"/>
    </source>
</evidence>
<proteinExistence type="predicted"/>
<dbReference type="PROSITE" id="PS50104">
    <property type="entry name" value="TIR"/>
    <property type="match status" value="1"/>
</dbReference>